<accession>A0ABW1CUH3</accession>
<feature type="chain" id="PRO_5046203342" evidence="1">
    <location>
        <begin position="30"/>
        <end position="78"/>
    </location>
</feature>
<gene>
    <name evidence="2" type="ORF">ACFPZ3_31105</name>
</gene>
<feature type="signal peptide" evidence="1">
    <location>
        <begin position="1"/>
        <end position="29"/>
    </location>
</feature>
<keyword evidence="1" id="KW-0732">Signal</keyword>
<sequence>MRKKIMSVVVAAAALAMAGILGASASASAEVVTPKVGHIKSVHKTLKQCEAAGNKYSGDHEYWDCEWDSPFWALWVLK</sequence>
<proteinExistence type="predicted"/>
<reference evidence="3" key="1">
    <citation type="journal article" date="2019" name="Int. J. Syst. Evol. Microbiol.">
        <title>The Global Catalogue of Microorganisms (GCM) 10K type strain sequencing project: providing services to taxonomists for standard genome sequencing and annotation.</title>
        <authorList>
            <consortium name="The Broad Institute Genomics Platform"/>
            <consortium name="The Broad Institute Genome Sequencing Center for Infectious Disease"/>
            <person name="Wu L."/>
            <person name="Ma J."/>
        </authorList>
    </citation>
    <scope>NUCLEOTIDE SEQUENCE [LARGE SCALE GENOMIC DNA]</scope>
    <source>
        <strain evidence="3">CCUG 53903</strain>
    </source>
</reference>
<organism evidence="2 3">
    <name type="scientific">Nonomuraea insulae</name>
    <dbReference type="NCBI Taxonomy" id="1616787"/>
    <lineage>
        <taxon>Bacteria</taxon>
        <taxon>Bacillati</taxon>
        <taxon>Actinomycetota</taxon>
        <taxon>Actinomycetes</taxon>
        <taxon>Streptosporangiales</taxon>
        <taxon>Streptosporangiaceae</taxon>
        <taxon>Nonomuraea</taxon>
    </lineage>
</organism>
<evidence type="ECO:0000313" key="2">
    <source>
        <dbReference type="EMBL" id="MFC5828340.1"/>
    </source>
</evidence>
<evidence type="ECO:0000256" key="1">
    <source>
        <dbReference type="SAM" id="SignalP"/>
    </source>
</evidence>
<evidence type="ECO:0000313" key="3">
    <source>
        <dbReference type="Proteomes" id="UP001596058"/>
    </source>
</evidence>
<comment type="caution">
    <text evidence="2">The sequence shown here is derived from an EMBL/GenBank/DDBJ whole genome shotgun (WGS) entry which is preliminary data.</text>
</comment>
<name>A0ABW1CUH3_9ACTN</name>
<dbReference type="EMBL" id="JBHSPA010000036">
    <property type="protein sequence ID" value="MFC5828340.1"/>
    <property type="molecule type" value="Genomic_DNA"/>
</dbReference>
<dbReference type="RefSeq" id="WP_379517844.1">
    <property type="nucleotide sequence ID" value="NZ_JBHSPA010000036.1"/>
</dbReference>
<dbReference type="Proteomes" id="UP001596058">
    <property type="component" value="Unassembled WGS sequence"/>
</dbReference>
<keyword evidence="3" id="KW-1185">Reference proteome</keyword>
<protein>
    <submittedName>
        <fullName evidence="2">Uncharacterized protein</fullName>
    </submittedName>
</protein>